<keyword evidence="3" id="KW-1185">Reference proteome</keyword>
<comment type="caution">
    <text evidence="2">The sequence shown here is derived from an EMBL/GenBank/DDBJ whole genome shotgun (WGS) entry which is preliminary data.</text>
</comment>
<dbReference type="SUPFAM" id="SSF110296">
    <property type="entry name" value="Oligoxyloglucan reducing end-specific cellobiohydrolase"/>
    <property type="match status" value="1"/>
</dbReference>
<evidence type="ECO:0000313" key="2">
    <source>
        <dbReference type="EMBL" id="RJN32547.1"/>
    </source>
</evidence>
<dbReference type="CDD" id="cd15482">
    <property type="entry name" value="Sialidase_non-viral"/>
    <property type="match status" value="1"/>
</dbReference>
<dbReference type="EMBL" id="QYZP01000001">
    <property type="protein sequence ID" value="RJN32547.1"/>
    <property type="molecule type" value="Genomic_DNA"/>
</dbReference>
<name>A0A3A4FBQ6_9MICC</name>
<dbReference type="NCBIfam" id="NF045728">
    <property type="entry name" value="glycosyl_F510_1955"/>
    <property type="match status" value="1"/>
</dbReference>
<accession>A0A3A4FBQ6</accession>
<proteinExistence type="predicted"/>
<dbReference type="InterPro" id="IPR015943">
    <property type="entry name" value="WD40/YVTN_repeat-like_dom_sf"/>
</dbReference>
<evidence type="ECO:0000256" key="1">
    <source>
        <dbReference type="SAM" id="MobiDB-lite"/>
    </source>
</evidence>
<dbReference type="Pfam" id="PF02012">
    <property type="entry name" value="BNR"/>
    <property type="match status" value="1"/>
</dbReference>
<dbReference type="InterPro" id="IPR002860">
    <property type="entry name" value="BNR_rpt"/>
</dbReference>
<feature type="region of interest" description="Disordered" evidence="1">
    <location>
        <begin position="45"/>
        <end position="64"/>
    </location>
</feature>
<sequence>MEELIMSSKAPGRRPASLWNPTGWSGARAVTLVAVSTLALTSCGAETDSADPAGPSEGGEGENLEHVHGLDVDPSDGSLMIASHYGLFKLHDDGPRRVSEVQDFMGFTVVDEDMLLASGHPGEGQDAPANLGLISSADGGATWEEVSLSGEADFHALDAMGDRVYGVDAASGQELLISDDAGQTWQSSGAPAMASLAIDPRDADTVLGTTESGPVISTDGGQSFTTKADAPILHHVDWAPDGTIFALDPDAGVHRSEDNGVTWEHVGEVHAGVEGHPEALHAVDQDEVWAAVGGSILHSTDGGEGFDIIHEN</sequence>
<dbReference type="Gene3D" id="2.130.10.10">
    <property type="entry name" value="YVTN repeat-like/Quinoprotein amine dehydrogenase"/>
    <property type="match status" value="2"/>
</dbReference>
<dbReference type="AlphaFoldDB" id="A0A3A4FBQ6"/>
<dbReference type="Proteomes" id="UP000266615">
    <property type="component" value="Unassembled WGS sequence"/>
</dbReference>
<evidence type="ECO:0000313" key="3">
    <source>
        <dbReference type="Proteomes" id="UP000266615"/>
    </source>
</evidence>
<organism evidence="2 3">
    <name type="scientific">Nesterenkonia natronophila</name>
    <dbReference type="NCBI Taxonomy" id="2174932"/>
    <lineage>
        <taxon>Bacteria</taxon>
        <taxon>Bacillati</taxon>
        <taxon>Actinomycetota</taxon>
        <taxon>Actinomycetes</taxon>
        <taxon>Micrococcales</taxon>
        <taxon>Micrococcaceae</taxon>
        <taxon>Nesterenkonia</taxon>
    </lineage>
</organism>
<protein>
    <submittedName>
        <fullName evidence="2">Exo-alpha-sialidase</fullName>
    </submittedName>
</protein>
<reference evidence="2 3" key="1">
    <citation type="submission" date="2018-09" db="EMBL/GenBank/DDBJ databases">
        <title>Nesterenkonia natronophila sp. nov., an alkaliphilic actinobacteriume isolated from a soda lake, and emended description of the genus Nesterenkonia.</title>
        <authorList>
            <person name="Menes R.J."/>
            <person name="Iriarte A."/>
        </authorList>
    </citation>
    <scope>NUCLEOTIDE SEQUENCE [LARGE SCALE GENOMIC DNA]</scope>
    <source>
        <strain evidence="2 3">M8</strain>
    </source>
</reference>
<dbReference type="InterPro" id="IPR054817">
    <property type="entry name" value="Glycosyl_F510_1955-like"/>
</dbReference>
<gene>
    <name evidence="2" type="ORF">D3250_01510</name>
</gene>